<organism evidence="2 3">
    <name type="scientific">Lysobacter enzymogenes</name>
    <dbReference type="NCBI Taxonomy" id="69"/>
    <lineage>
        <taxon>Bacteria</taxon>
        <taxon>Pseudomonadati</taxon>
        <taxon>Pseudomonadota</taxon>
        <taxon>Gammaproteobacteria</taxon>
        <taxon>Lysobacterales</taxon>
        <taxon>Lysobacteraceae</taxon>
        <taxon>Lysobacter</taxon>
    </lineage>
</organism>
<evidence type="ECO:0000313" key="2">
    <source>
        <dbReference type="EMBL" id="ALN58685.1"/>
    </source>
</evidence>
<dbReference type="Proteomes" id="UP000061569">
    <property type="component" value="Chromosome"/>
</dbReference>
<evidence type="ECO:0000256" key="1">
    <source>
        <dbReference type="SAM" id="MobiDB-lite"/>
    </source>
</evidence>
<gene>
    <name evidence="2" type="ORF">GLE_3339</name>
</gene>
<feature type="region of interest" description="Disordered" evidence="1">
    <location>
        <begin position="1"/>
        <end position="73"/>
    </location>
</feature>
<name>A0A0S2DJV9_LYSEN</name>
<dbReference type="STRING" id="69.GLE_3339"/>
<accession>A0A0S2DJV9</accession>
<dbReference type="PATRIC" id="fig|69.6.peg.3289"/>
<dbReference type="KEGG" id="lez:GLE_3339"/>
<sequence length="73" mass="8036">MSERAHRPANATLRFRHSRERGNPGRHPGAAPKSADRAPSRSAAIGLRRLTVRRPPPPFACPARRPDAAFMAM</sequence>
<reference evidence="2 3" key="1">
    <citation type="submission" date="2015-11" db="EMBL/GenBank/DDBJ databases">
        <title>Genome sequences of Lysobacter enzymogenes strain C3 and Lysobacter antibioticus ATCC 29479.</title>
        <authorList>
            <person name="Kobayashi D.Y."/>
        </authorList>
    </citation>
    <scope>NUCLEOTIDE SEQUENCE [LARGE SCALE GENOMIC DNA]</scope>
    <source>
        <strain evidence="2 3">C3</strain>
    </source>
</reference>
<dbReference type="AlphaFoldDB" id="A0A0S2DJV9"/>
<proteinExistence type="predicted"/>
<evidence type="ECO:0000313" key="3">
    <source>
        <dbReference type="Proteomes" id="UP000061569"/>
    </source>
</evidence>
<dbReference type="EMBL" id="CP013140">
    <property type="protein sequence ID" value="ALN58685.1"/>
    <property type="molecule type" value="Genomic_DNA"/>
</dbReference>
<protein>
    <submittedName>
        <fullName evidence="2">Uncharacterized protein</fullName>
    </submittedName>
</protein>